<comment type="caution">
    <text evidence="1">The sequence shown here is derived from an EMBL/GenBank/DDBJ whole genome shotgun (WGS) entry which is preliminary data.</text>
</comment>
<evidence type="ECO:0000313" key="2">
    <source>
        <dbReference type="Proteomes" id="UP001194468"/>
    </source>
</evidence>
<dbReference type="Proteomes" id="UP001194468">
    <property type="component" value="Unassembled WGS sequence"/>
</dbReference>
<reference evidence="1" key="1">
    <citation type="submission" date="2019-10" db="EMBL/GenBank/DDBJ databases">
        <authorList>
            <consortium name="DOE Joint Genome Institute"/>
            <person name="Kuo A."/>
            <person name="Miyauchi S."/>
            <person name="Kiss E."/>
            <person name="Drula E."/>
            <person name="Kohler A."/>
            <person name="Sanchez-Garcia M."/>
            <person name="Andreopoulos B."/>
            <person name="Barry K.W."/>
            <person name="Bonito G."/>
            <person name="Buee M."/>
            <person name="Carver A."/>
            <person name="Chen C."/>
            <person name="Cichocki N."/>
            <person name="Clum A."/>
            <person name="Culley D."/>
            <person name="Crous P.W."/>
            <person name="Fauchery L."/>
            <person name="Girlanda M."/>
            <person name="Hayes R."/>
            <person name="Keri Z."/>
            <person name="LaButti K."/>
            <person name="Lipzen A."/>
            <person name="Lombard V."/>
            <person name="Magnuson J."/>
            <person name="Maillard F."/>
            <person name="Morin E."/>
            <person name="Murat C."/>
            <person name="Nolan M."/>
            <person name="Ohm R."/>
            <person name="Pangilinan J."/>
            <person name="Pereira M."/>
            <person name="Perotto S."/>
            <person name="Peter M."/>
            <person name="Riley R."/>
            <person name="Sitrit Y."/>
            <person name="Stielow B."/>
            <person name="Szollosi G."/>
            <person name="Zifcakova L."/>
            <person name="Stursova M."/>
            <person name="Spatafora J.W."/>
            <person name="Tedersoo L."/>
            <person name="Vaario L.-M."/>
            <person name="Yamada A."/>
            <person name="Yan M."/>
            <person name="Wang P."/>
            <person name="Xu J."/>
            <person name="Bruns T."/>
            <person name="Baldrian P."/>
            <person name="Vilgalys R."/>
            <person name="Henrissat B."/>
            <person name="Grigoriev I.V."/>
            <person name="Hibbett D."/>
            <person name="Nagy L.G."/>
            <person name="Martin F.M."/>
        </authorList>
    </citation>
    <scope>NUCLEOTIDE SEQUENCE</scope>
    <source>
        <strain evidence="1">BED1</strain>
    </source>
</reference>
<proteinExistence type="predicted"/>
<accession>A0AAD4C594</accession>
<evidence type="ECO:0000313" key="1">
    <source>
        <dbReference type="EMBL" id="KAF8449332.1"/>
    </source>
</evidence>
<name>A0AAD4C594_BOLED</name>
<keyword evidence="2" id="KW-1185">Reference proteome</keyword>
<protein>
    <submittedName>
        <fullName evidence="1">Uncharacterized protein</fullName>
    </submittedName>
</protein>
<gene>
    <name evidence="1" type="ORF">L210DRAFT_3524601</name>
</gene>
<dbReference type="AlphaFoldDB" id="A0AAD4C594"/>
<reference evidence="1" key="2">
    <citation type="journal article" date="2020" name="Nat. Commun.">
        <title>Large-scale genome sequencing of mycorrhizal fungi provides insights into the early evolution of symbiotic traits.</title>
        <authorList>
            <person name="Miyauchi S."/>
            <person name="Kiss E."/>
            <person name="Kuo A."/>
            <person name="Drula E."/>
            <person name="Kohler A."/>
            <person name="Sanchez-Garcia M."/>
            <person name="Morin E."/>
            <person name="Andreopoulos B."/>
            <person name="Barry K.W."/>
            <person name="Bonito G."/>
            <person name="Buee M."/>
            <person name="Carver A."/>
            <person name="Chen C."/>
            <person name="Cichocki N."/>
            <person name="Clum A."/>
            <person name="Culley D."/>
            <person name="Crous P.W."/>
            <person name="Fauchery L."/>
            <person name="Girlanda M."/>
            <person name="Hayes R.D."/>
            <person name="Keri Z."/>
            <person name="LaButti K."/>
            <person name="Lipzen A."/>
            <person name="Lombard V."/>
            <person name="Magnuson J."/>
            <person name="Maillard F."/>
            <person name="Murat C."/>
            <person name="Nolan M."/>
            <person name="Ohm R.A."/>
            <person name="Pangilinan J."/>
            <person name="Pereira M.F."/>
            <person name="Perotto S."/>
            <person name="Peter M."/>
            <person name="Pfister S."/>
            <person name="Riley R."/>
            <person name="Sitrit Y."/>
            <person name="Stielow J.B."/>
            <person name="Szollosi G."/>
            <person name="Zifcakova L."/>
            <person name="Stursova M."/>
            <person name="Spatafora J.W."/>
            <person name="Tedersoo L."/>
            <person name="Vaario L.M."/>
            <person name="Yamada A."/>
            <person name="Yan M."/>
            <person name="Wang P."/>
            <person name="Xu J."/>
            <person name="Bruns T."/>
            <person name="Baldrian P."/>
            <person name="Vilgalys R."/>
            <person name="Dunand C."/>
            <person name="Henrissat B."/>
            <person name="Grigoriev I.V."/>
            <person name="Hibbett D."/>
            <person name="Nagy L.G."/>
            <person name="Martin F.M."/>
        </authorList>
    </citation>
    <scope>NUCLEOTIDE SEQUENCE</scope>
    <source>
        <strain evidence="1">BED1</strain>
    </source>
</reference>
<sequence length="97" mass="10324">MSPHRWTGRVGGGRVGGGLVVLILATISSDLPWLANGSPARTSCKRGSADGYRAGERILYSVDKHVDGLCVELIWVGRGFSDERVFESGLECIGMCG</sequence>
<dbReference type="EMBL" id="WHUW01000003">
    <property type="protein sequence ID" value="KAF8449332.1"/>
    <property type="molecule type" value="Genomic_DNA"/>
</dbReference>
<organism evidence="1 2">
    <name type="scientific">Boletus edulis BED1</name>
    <dbReference type="NCBI Taxonomy" id="1328754"/>
    <lineage>
        <taxon>Eukaryota</taxon>
        <taxon>Fungi</taxon>
        <taxon>Dikarya</taxon>
        <taxon>Basidiomycota</taxon>
        <taxon>Agaricomycotina</taxon>
        <taxon>Agaricomycetes</taxon>
        <taxon>Agaricomycetidae</taxon>
        <taxon>Boletales</taxon>
        <taxon>Boletineae</taxon>
        <taxon>Boletaceae</taxon>
        <taxon>Boletoideae</taxon>
        <taxon>Boletus</taxon>
    </lineage>
</organism>